<comment type="caution">
    <text evidence="1">The sequence shown here is derived from an EMBL/GenBank/DDBJ whole genome shotgun (WGS) entry which is preliminary data.</text>
</comment>
<dbReference type="AlphaFoldDB" id="A0A0D8FRR3"/>
<protein>
    <submittedName>
        <fullName evidence="1">Uncharacterized protein</fullName>
    </submittedName>
</protein>
<dbReference type="Proteomes" id="UP000032336">
    <property type="component" value="Unassembled WGS sequence"/>
</dbReference>
<dbReference type="eggNOG" id="COG1321">
    <property type="taxonomic scope" value="Bacteria"/>
</dbReference>
<proteinExistence type="predicted"/>
<dbReference type="PATRIC" id="fig|1121877.4.peg.2506"/>
<accession>A0A0D8FRR3</accession>
<organism evidence="1 2">
    <name type="scientific">Ferrimicrobium acidiphilum DSM 19497</name>
    <dbReference type="NCBI Taxonomy" id="1121877"/>
    <lineage>
        <taxon>Bacteria</taxon>
        <taxon>Bacillati</taxon>
        <taxon>Actinomycetota</taxon>
        <taxon>Acidimicrobiia</taxon>
        <taxon>Acidimicrobiales</taxon>
        <taxon>Acidimicrobiaceae</taxon>
        <taxon>Ferrimicrobium</taxon>
    </lineage>
</organism>
<sequence>MGSPPVRTPVALQALCNRLGPNQIEEFFHRGCRSSQSHSTIETVLAGFWWELSMRQIEVSRTIVFDAPRRARAFFESTVADNIDIGRPDEVKLIFARQIRKNTNAEFATRIVTRGTDVTINAFYKHSRIKEYLKEGRALRIETVVNSPTDLGVQRRLRNLAELIDKARAANRRLLDIQRAGQGCAIETALWERISQPSLEEGRRTGAIRFGDKRVMALAGALCVALNTVIGFTNKSLRASVSQLLGGPYSAAQMTYDLRKLRLKGIITRIPHTNSYTLTPEGIRFAITYTKLGHRVLPPLLAANQQPAPIGLQRALNTIENYVGNYLEHAKLKAAA</sequence>
<evidence type="ECO:0000313" key="2">
    <source>
        <dbReference type="Proteomes" id="UP000032336"/>
    </source>
</evidence>
<keyword evidence="2" id="KW-1185">Reference proteome</keyword>
<name>A0A0D8FRR3_9ACTN</name>
<dbReference type="EMBL" id="JXUW01000024">
    <property type="protein sequence ID" value="KJE75955.1"/>
    <property type="molecule type" value="Genomic_DNA"/>
</dbReference>
<gene>
    <name evidence="1" type="ORF">FEAC_22500</name>
</gene>
<reference evidence="1 2" key="1">
    <citation type="submission" date="2015-01" db="EMBL/GenBank/DDBJ databases">
        <title>Draft genome of the acidophilic iron oxidizer Ferrimicrobium acidiphilum strain T23.</title>
        <authorList>
            <person name="Poehlein A."/>
            <person name="Eisen S."/>
            <person name="Schloemann M."/>
            <person name="Johnson B.D."/>
            <person name="Daniel R."/>
            <person name="Muehling M."/>
        </authorList>
    </citation>
    <scope>NUCLEOTIDE SEQUENCE [LARGE SCALE GENOMIC DNA]</scope>
    <source>
        <strain evidence="1 2">T23</strain>
    </source>
</reference>
<evidence type="ECO:0000313" key="1">
    <source>
        <dbReference type="EMBL" id="KJE75955.1"/>
    </source>
</evidence>